<dbReference type="InterPro" id="IPR002641">
    <property type="entry name" value="PNPLA_dom"/>
</dbReference>
<feature type="short sequence motif" description="DGA/G" evidence="2">
    <location>
        <begin position="246"/>
        <end position="248"/>
    </location>
</feature>
<feature type="region of interest" description="Disordered" evidence="3">
    <location>
        <begin position="1"/>
        <end position="35"/>
    </location>
</feature>
<dbReference type="CDD" id="cd07207">
    <property type="entry name" value="Pat_ExoU_VipD_like"/>
    <property type="match status" value="1"/>
</dbReference>
<dbReference type="Proteomes" id="UP000030746">
    <property type="component" value="Unassembled WGS sequence"/>
</dbReference>
<dbReference type="RefSeq" id="XP_009052736.1">
    <property type="nucleotide sequence ID" value="XM_009054488.1"/>
</dbReference>
<dbReference type="InterPro" id="IPR002048">
    <property type="entry name" value="EF_hand_dom"/>
</dbReference>
<evidence type="ECO:0000313" key="7">
    <source>
        <dbReference type="Proteomes" id="UP000030746"/>
    </source>
</evidence>
<dbReference type="OrthoDB" id="412240at2759"/>
<reference evidence="6 7" key="1">
    <citation type="journal article" date="2013" name="Nature">
        <title>Insights into bilaterian evolution from three spiralian genomes.</title>
        <authorList>
            <person name="Simakov O."/>
            <person name="Marletaz F."/>
            <person name="Cho S.J."/>
            <person name="Edsinger-Gonzales E."/>
            <person name="Havlak P."/>
            <person name="Hellsten U."/>
            <person name="Kuo D.H."/>
            <person name="Larsson T."/>
            <person name="Lv J."/>
            <person name="Arendt D."/>
            <person name="Savage R."/>
            <person name="Osoegawa K."/>
            <person name="de Jong P."/>
            <person name="Grimwood J."/>
            <person name="Chapman J.A."/>
            <person name="Shapiro H."/>
            <person name="Aerts A."/>
            <person name="Otillar R.P."/>
            <person name="Terry A.Y."/>
            <person name="Boore J.L."/>
            <person name="Grigoriev I.V."/>
            <person name="Lindberg D.R."/>
            <person name="Seaver E.C."/>
            <person name="Weisblat D.A."/>
            <person name="Putnam N.H."/>
            <person name="Rokhsar D.S."/>
        </authorList>
    </citation>
    <scope>NUCLEOTIDE SEQUENCE [LARGE SCALE GENOMIC DNA]</scope>
</reference>
<evidence type="ECO:0008006" key="8">
    <source>
        <dbReference type="Google" id="ProtNLM"/>
    </source>
</evidence>
<proteinExistence type="predicted"/>
<dbReference type="CTD" id="20251025"/>
<comment type="caution">
    <text evidence="2">Lacks conserved residue(s) required for the propagation of feature annotation.</text>
</comment>
<sequence>MGNNESQPKSFITQKTQKLVQTAKSGGKPASKRKSKGYIAIEDESASNLDKLDLAARVANPADFVFPFENLVFSGGGLNCMAYCGCLEYLQVAGCLDSIKRISGTNYGALVGLLCCVGFNWQEISTILSNDIASLVKGGAFCNLLPDVIRGYGISSIGEDIYNRLGKLLNDKIGDADITFKQLYINYGKELCVIVTNLNQMKIDYFHIKTTPDIPVRAAVQMALTIPGIYTPRIVNKERQECIYIDGGLLNNYPIRSFDGSYLCLNQENNSRLPTLIGQNETTNDKACDRTLGVLLYTDAEDNCMKTKLESRLGVLIPPKPCTGTTLFKRNYAMIQKSGDLEKDFFKTKTVAENFIKILEKLPMDILDKKDLKDTFSTNVFPQEDVDTLFGEKSDIKTIFENLDHERKGLVSRQELISKVHEKMENIRDEHNITLQKHVHNFSTFMLALEATVRNSVSKQQIMESDVERTVGINSGYIDGDDKDLTEADKQFLIERGYNSTRAFLQYYVAQHKPHKKLTSQKTVDGDS</sequence>
<feature type="domain" description="PNPLA" evidence="5">
    <location>
        <begin position="71"/>
        <end position="259"/>
    </location>
</feature>
<feature type="domain" description="EF-hand" evidence="4">
    <location>
        <begin position="391"/>
        <end position="426"/>
    </location>
</feature>
<keyword evidence="7" id="KW-1185">Reference proteome</keyword>
<evidence type="ECO:0000313" key="6">
    <source>
        <dbReference type="EMBL" id="ESO96600.1"/>
    </source>
</evidence>
<dbReference type="Gene3D" id="3.40.1090.10">
    <property type="entry name" value="Cytosolic phospholipase A2 catalytic domain"/>
    <property type="match status" value="2"/>
</dbReference>
<gene>
    <name evidence="6" type="ORF">LOTGIDRAFT_239305</name>
</gene>
<dbReference type="SUPFAM" id="SSF52151">
    <property type="entry name" value="FabD/lysophospholipase-like"/>
    <property type="match status" value="1"/>
</dbReference>
<dbReference type="GeneID" id="20251025"/>
<accession>V4AP82</accession>
<dbReference type="Pfam" id="PF01734">
    <property type="entry name" value="Patatin"/>
    <property type="match status" value="1"/>
</dbReference>
<protein>
    <recommendedName>
        <fullName evidence="8">PNPLA domain-containing protein</fullName>
    </recommendedName>
</protein>
<evidence type="ECO:0000256" key="2">
    <source>
        <dbReference type="PROSITE-ProRule" id="PRU01161"/>
    </source>
</evidence>
<dbReference type="PROSITE" id="PS50222">
    <property type="entry name" value="EF_HAND_2"/>
    <property type="match status" value="1"/>
</dbReference>
<feature type="compositionally biased region" description="Polar residues" evidence="3">
    <location>
        <begin position="1"/>
        <end position="24"/>
    </location>
</feature>
<dbReference type="EMBL" id="KB201451">
    <property type="protein sequence ID" value="ESO96600.1"/>
    <property type="molecule type" value="Genomic_DNA"/>
</dbReference>
<dbReference type="HOGENOM" id="CLU_028564_1_0_1"/>
<evidence type="ECO:0000259" key="5">
    <source>
        <dbReference type="PROSITE" id="PS51635"/>
    </source>
</evidence>
<dbReference type="InterPro" id="IPR052580">
    <property type="entry name" value="Lipid_Hydrolase"/>
</dbReference>
<dbReference type="PROSITE" id="PS51635">
    <property type="entry name" value="PNPLA"/>
    <property type="match status" value="1"/>
</dbReference>
<dbReference type="InterPro" id="IPR016035">
    <property type="entry name" value="Acyl_Trfase/lysoPLipase"/>
</dbReference>
<dbReference type="PANTHER" id="PTHR46394">
    <property type="entry name" value="ANNEXIN"/>
    <property type="match status" value="1"/>
</dbReference>
<organism evidence="6 7">
    <name type="scientific">Lottia gigantea</name>
    <name type="common">Giant owl limpet</name>
    <dbReference type="NCBI Taxonomy" id="225164"/>
    <lineage>
        <taxon>Eukaryota</taxon>
        <taxon>Metazoa</taxon>
        <taxon>Spiralia</taxon>
        <taxon>Lophotrochozoa</taxon>
        <taxon>Mollusca</taxon>
        <taxon>Gastropoda</taxon>
        <taxon>Patellogastropoda</taxon>
        <taxon>Lottioidea</taxon>
        <taxon>Lottiidae</taxon>
        <taxon>Lottia</taxon>
    </lineage>
</organism>
<dbReference type="OMA" id="ITICEAV"/>
<dbReference type="AlphaFoldDB" id="V4AP82"/>
<keyword evidence="1" id="KW-0443">Lipid metabolism</keyword>
<evidence type="ECO:0000259" key="4">
    <source>
        <dbReference type="PROSITE" id="PS50222"/>
    </source>
</evidence>
<dbReference type="KEGG" id="lgi:LOTGIDRAFT_239305"/>
<evidence type="ECO:0000256" key="3">
    <source>
        <dbReference type="SAM" id="MobiDB-lite"/>
    </source>
</evidence>
<dbReference type="PANTHER" id="PTHR46394:SF1">
    <property type="entry name" value="PNPLA DOMAIN-CONTAINING PROTEIN"/>
    <property type="match status" value="1"/>
</dbReference>
<dbReference type="GO" id="GO:0005509">
    <property type="term" value="F:calcium ion binding"/>
    <property type="evidence" value="ECO:0007669"/>
    <property type="project" value="InterPro"/>
</dbReference>
<dbReference type="GO" id="GO:0006629">
    <property type="term" value="P:lipid metabolic process"/>
    <property type="evidence" value="ECO:0007669"/>
    <property type="project" value="UniProtKB-KW"/>
</dbReference>
<evidence type="ECO:0000256" key="1">
    <source>
        <dbReference type="ARBA" id="ARBA00023098"/>
    </source>
</evidence>
<name>V4AP82_LOTGI</name>